<feature type="binding site" evidence="5">
    <location>
        <position position="20"/>
    </location>
    <ligand>
        <name>S-adenosyl-L-methionine</name>
        <dbReference type="ChEBI" id="CHEBI:59789"/>
    </ligand>
</feature>
<evidence type="ECO:0000256" key="3">
    <source>
        <dbReference type="ARBA" id="ARBA00022691"/>
    </source>
</evidence>
<protein>
    <submittedName>
        <fullName evidence="7">23S ribosomal RNA methyltransferase Erm</fullName>
    </submittedName>
</protein>
<proteinExistence type="inferred from homology"/>
<feature type="domain" description="Ribosomal RNA adenine methylase transferase N-terminal" evidence="6">
    <location>
        <begin position="25"/>
        <end position="189"/>
    </location>
</feature>
<dbReference type="GO" id="GO:0008168">
    <property type="term" value="F:methyltransferase activity"/>
    <property type="evidence" value="ECO:0007669"/>
    <property type="project" value="UniProtKB-KW"/>
</dbReference>
<dbReference type="PANTHER" id="PTHR11727:SF7">
    <property type="entry name" value="DIMETHYLADENOSINE TRANSFERASE-RELATED"/>
    <property type="match status" value="1"/>
</dbReference>
<feature type="binding site" evidence="5">
    <location>
        <position position="18"/>
    </location>
    <ligand>
        <name>S-adenosyl-L-methionine</name>
        <dbReference type="ChEBI" id="CHEBI:59789"/>
    </ligand>
</feature>
<feature type="binding site" evidence="5">
    <location>
        <position position="107"/>
    </location>
    <ligand>
        <name>S-adenosyl-L-methionine</name>
        <dbReference type="ChEBI" id="CHEBI:59789"/>
    </ligand>
</feature>
<evidence type="ECO:0000313" key="8">
    <source>
        <dbReference type="Proteomes" id="UP000678513"/>
    </source>
</evidence>
<keyword evidence="4 5" id="KW-0694">RNA-binding</keyword>
<dbReference type="InterPro" id="IPR001737">
    <property type="entry name" value="KsgA/Erm"/>
</dbReference>
<evidence type="ECO:0000256" key="5">
    <source>
        <dbReference type="PROSITE-ProRule" id="PRU01026"/>
    </source>
</evidence>
<keyword evidence="8" id="KW-1185">Reference proteome</keyword>
<evidence type="ECO:0000256" key="4">
    <source>
        <dbReference type="ARBA" id="ARBA00022884"/>
    </source>
</evidence>
<organism evidence="7 8">
    <name type="scientific">Arachnia rubra</name>
    <dbReference type="NCBI Taxonomy" id="1547448"/>
    <lineage>
        <taxon>Bacteria</taxon>
        <taxon>Bacillati</taxon>
        <taxon>Actinomycetota</taxon>
        <taxon>Actinomycetes</taxon>
        <taxon>Propionibacteriales</taxon>
        <taxon>Propionibacteriaceae</taxon>
        <taxon>Arachnia</taxon>
    </lineage>
</organism>
<evidence type="ECO:0000256" key="1">
    <source>
        <dbReference type="ARBA" id="ARBA00022603"/>
    </source>
</evidence>
<dbReference type="Pfam" id="PF00398">
    <property type="entry name" value="RrnaAD"/>
    <property type="match status" value="1"/>
</dbReference>
<dbReference type="Gene3D" id="1.10.8.100">
    <property type="entry name" value="Ribosomal RNA adenine dimethylase-like, domain 2"/>
    <property type="match status" value="1"/>
</dbReference>
<evidence type="ECO:0000256" key="2">
    <source>
        <dbReference type="ARBA" id="ARBA00022679"/>
    </source>
</evidence>
<name>A0ABX7Y7Z3_9ACTN</name>
<keyword evidence="2 5" id="KW-0808">Transferase</keyword>
<dbReference type="RefSeq" id="WP_212326077.1">
    <property type="nucleotide sequence ID" value="NZ_AP024463.1"/>
</dbReference>
<keyword evidence="3 5" id="KW-0949">S-adenosyl-L-methionine</keyword>
<dbReference type="PROSITE" id="PS01131">
    <property type="entry name" value="RRNA_A_DIMETH"/>
    <property type="match status" value="1"/>
</dbReference>
<dbReference type="SMART" id="SM00650">
    <property type="entry name" value="rADc"/>
    <property type="match status" value="1"/>
</dbReference>
<dbReference type="EMBL" id="CP072384">
    <property type="protein sequence ID" value="QUC09096.1"/>
    <property type="molecule type" value="Genomic_DNA"/>
</dbReference>
<dbReference type="InterPro" id="IPR029063">
    <property type="entry name" value="SAM-dependent_MTases_sf"/>
</dbReference>
<feature type="binding site" evidence="5">
    <location>
        <position position="45"/>
    </location>
    <ligand>
        <name>S-adenosyl-L-methionine</name>
        <dbReference type="ChEBI" id="CHEBI:59789"/>
    </ligand>
</feature>
<gene>
    <name evidence="7" type="primary">erm</name>
    <name evidence="7" type="ORF">J5A65_05065</name>
</gene>
<dbReference type="PROSITE" id="PS51689">
    <property type="entry name" value="SAM_RNA_A_N6_MT"/>
    <property type="match status" value="1"/>
</dbReference>
<dbReference type="Proteomes" id="UP000678513">
    <property type="component" value="Chromosome"/>
</dbReference>
<sequence>MSQIRTLRDERRRTFSQNFLVKPSSISRFLDAAELERDDKVVEVGAGSGALTGLLAERCARLVAYEVDRSWSSKLEAEVARRTNVAIVYEDFLAAALPTGPIKVVGNIPFGTTSAIVDRVLGLQAVRSATFITQLEYAKKRTGAYGRWTRLTATTWPEHEWELRGRIPRTDFRPVPRVDAGVLHLHRRDSPLVATCRMQAYAAMVELAFSGVGGSVRASLSKKYPSALVRESLGAAGVPADAVVAYVSPDQWVTVFHSLVGKVSATSTKYRRGPQFSRRKTR</sequence>
<comment type="similarity">
    <text evidence="5">Belongs to the class I-like SAM-binding methyltransferase superfamily. rRNA adenine N(6)-methyltransferase family.</text>
</comment>
<accession>A0ABX7Y7Z3</accession>
<keyword evidence="1 5" id="KW-0489">Methyltransferase</keyword>
<dbReference type="Gene3D" id="3.40.50.150">
    <property type="entry name" value="Vaccinia Virus protein VP39"/>
    <property type="match status" value="1"/>
</dbReference>
<dbReference type="SUPFAM" id="SSF53335">
    <property type="entry name" value="S-adenosyl-L-methionine-dependent methyltransferases"/>
    <property type="match status" value="1"/>
</dbReference>
<dbReference type="NCBIfam" id="NF000499">
    <property type="entry name" value="Erm23S_rRNA_broad"/>
    <property type="match status" value="1"/>
</dbReference>
<dbReference type="PANTHER" id="PTHR11727">
    <property type="entry name" value="DIMETHYLADENOSINE TRANSFERASE"/>
    <property type="match status" value="1"/>
</dbReference>
<dbReference type="InterPro" id="IPR020596">
    <property type="entry name" value="rRNA_Ade_Mease_Trfase_CS"/>
</dbReference>
<dbReference type="GO" id="GO:0032259">
    <property type="term" value="P:methylation"/>
    <property type="evidence" value="ECO:0007669"/>
    <property type="project" value="UniProtKB-KW"/>
</dbReference>
<dbReference type="InterPro" id="IPR020598">
    <property type="entry name" value="rRNA_Ade_methylase_Trfase_N"/>
</dbReference>
<reference evidence="7 8" key="1">
    <citation type="submission" date="2021-03" db="EMBL/GenBank/DDBJ databases">
        <title>Human Oral Microbial Genomes.</title>
        <authorList>
            <person name="Johnston C.D."/>
            <person name="Chen T."/>
            <person name="Dewhirst F.E."/>
        </authorList>
    </citation>
    <scope>NUCLEOTIDE SEQUENCE [LARGE SCALE GENOMIC DNA]</scope>
    <source>
        <strain evidence="7 8">DSMZ 100122</strain>
    </source>
</reference>
<feature type="binding site" evidence="5">
    <location>
        <position position="66"/>
    </location>
    <ligand>
        <name>S-adenosyl-L-methionine</name>
        <dbReference type="ChEBI" id="CHEBI:59789"/>
    </ligand>
</feature>
<evidence type="ECO:0000259" key="6">
    <source>
        <dbReference type="SMART" id="SM00650"/>
    </source>
</evidence>
<feature type="binding site" evidence="5">
    <location>
        <position position="91"/>
    </location>
    <ligand>
        <name>S-adenosyl-L-methionine</name>
        <dbReference type="ChEBI" id="CHEBI:59789"/>
    </ligand>
</feature>
<evidence type="ECO:0000313" key="7">
    <source>
        <dbReference type="EMBL" id="QUC09096.1"/>
    </source>
</evidence>
<dbReference type="InterPro" id="IPR023165">
    <property type="entry name" value="rRNA_Ade_diMease-like_C"/>
</dbReference>